<dbReference type="RefSeq" id="WP_142936148.1">
    <property type="nucleotide sequence ID" value="NZ_FXTM01000027.1"/>
</dbReference>
<dbReference type="EMBL" id="FXTM01000027">
    <property type="protein sequence ID" value="SMO76068.1"/>
    <property type="molecule type" value="Genomic_DNA"/>
</dbReference>
<protein>
    <submittedName>
        <fullName evidence="1">Uncharacterized protein</fullName>
    </submittedName>
</protein>
<accession>A0A521DWU0</accession>
<keyword evidence="2" id="KW-1185">Reference proteome</keyword>
<dbReference type="InterPro" id="IPR001387">
    <property type="entry name" value="Cro/C1-type_HTH"/>
</dbReference>
<dbReference type="AlphaFoldDB" id="A0A521DWU0"/>
<dbReference type="CDD" id="cd00093">
    <property type="entry name" value="HTH_XRE"/>
    <property type="match status" value="1"/>
</dbReference>
<gene>
    <name evidence="1" type="ORF">SAMN06269117_12712</name>
</gene>
<dbReference type="Proteomes" id="UP000317315">
    <property type="component" value="Unassembled WGS sequence"/>
</dbReference>
<evidence type="ECO:0000313" key="1">
    <source>
        <dbReference type="EMBL" id="SMO76068.1"/>
    </source>
</evidence>
<organism evidence="1 2">
    <name type="scientific">Balnearium lithotrophicum</name>
    <dbReference type="NCBI Taxonomy" id="223788"/>
    <lineage>
        <taxon>Bacteria</taxon>
        <taxon>Pseudomonadati</taxon>
        <taxon>Aquificota</taxon>
        <taxon>Aquificia</taxon>
        <taxon>Desulfurobacteriales</taxon>
        <taxon>Desulfurobacteriaceae</taxon>
        <taxon>Balnearium</taxon>
    </lineage>
</organism>
<name>A0A521DWU0_9BACT</name>
<sequence>MAIKRDYRARIRRILEKKNMPIMQLAEEINKKGKRVAPTYLHQIFREERHPSIRKGYDVFPRIIEALPISKSEKEKLVYLALSQLLGEILREAENFVAKTGLKFTSEFPETLGEAFERMREKDEKPSYYKLQDLTGVTHTTFRAMKKGRIPDIKVFQRIIRGLKNLEQFDTEKLSYLYIKEAVNDDLLKYLDDYISQQEI</sequence>
<evidence type="ECO:0000313" key="2">
    <source>
        <dbReference type="Proteomes" id="UP000317315"/>
    </source>
</evidence>
<proteinExistence type="predicted"/>
<reference evidence="1 2" key="1">
    <citation type="submission" date="2017-05" db="EMBL/GenBank/DDBJ databases">
        <authorList>
            <person name="Varghese N."/>
            <person name="Submissions S."/>
        </authorList>
    </citation>
    <scope>NUCLEOTIDE SEQUENCE [LARGE SCALE GENOMIC DNA]</scope>
    <source>
        <strain evidence="1 2">DSM 16304</strain>
    </source>
</reference>